<protein>
    <recommendedName>
        <fullName evidence="1">Immunity MXAN-0049 protein domain-containing protein</fullName>
    </recommendedName>
</protein>
<accession>A0A3B0WYN3</accession>
<organism evidence="2">
    <name type="scientific">hydrothermal vent metagenome</name>
    <dbReference type="NCBI Taxonomy" id="652676"/>
    <lineage>
        <taxon>unclassified sequences</taxon>
        <taxon>metagenomes</taxon>
        <taxon>ecological metagenomes</taxon>
    </lineage>
</organism>
<evidence type="ECO:0000259" key="1">
    <source>
        <dbReference type="Pfam" id="PF07791"/>
    </source>
</evidence>
<feature type="domain" description="Immunity MXAN-0049 protein" evidence="1">
    <location>
        <begin position="67"/>
        <end position="188"/>
    </location>
</feature>
<dbReference type="AlphaFoldDB" id="A0A3B0WYN3"/>
<dbReference type="Pfam" id="PF07791">
    <property type="entry name" value="Imm11"/>
    <property type="match status" value="1"/>
</dbReference>
<proteinExistence type="predicted"/>
<sequence>MIVYALHPDSANKKIFVMPDEYKLQKISDFDTGKKKEDNWNPPGISWFNDDGRNIDKYKDPDISYISHPGSLIISPRTHDLIAPVVNDVAELLPVSFDNETWYLLNVFNQVSALDKANSQYKIYRSGKVGWLTKVAFLADKVPHNKLFKIPENPARIYFAEHHEDNDESSIKNIIEKNNLFGIKFVKVFES</sequence>
<name>A0A3B0WYN3_9ZZZZ</name>
<dbReference type="EMBL" id="UOFG01000127">
    <property type="protein sequence ID" value="VAW60641.1"/>
    <property type="molecule type" value="Genomic_DNA"/>
</dbReference>
<evidence type="ECO:0000313" key="2">
    <source>
        <dbReference type="EMBL" id="VAW60641.1"/>
    </source>
</evidence>
<dbReference type="InterPro" id="IPR012433">
    <property type="entry name" value="Imm11"/>
</dbReference>
<reference evidence="2" key="1">
    <citation type="submission" date="2018-06" db="EMBL/GenBank/DDBJ databases">
        <authorList>
            <person name="Zhirakovskaya E."/>
        </authorList>
    </citation>
    <scope>NUCLEOTIDE SEQUENCE</scope>
</reference>
<gene>
    <name evidence="2" type="ORF">MNBD_GAMMA11-360</name>
</gene>